<dbReference type="EMBL" id="JACIJG010000028">
    <property type="protein sequence ID" value="MBB5704343.1"/>
    <property type="molecule type" value="Genomic_DNA"/>
</dbReference>
<gene>
    <name evidence="11" type="ORF">FHS76_004260</name>
</gene>
<comment type="function">
    <text evidence="9">Part of the tripartite ATP-independent periplasmic (TRAP) transport system.</text>
</comment>
<evidence type="ECO:0000256" key="3">
    <source>
        <dbReference type="ARBA" id="ARBA00022475"/>
    </source>
</evidence>
<evidence type="ECO:0000256" key="8">
    <source>
        <dbReference type="ARBA" id="ARBA00038436"/>
    </source>
</evidence>
<keyword evidence="7 9" id="KW-0472">Membrane</keyword>
<dbReference type="GO" id="GO:0005886">
    <property type="term" value="C:plasma membrane"/>
    <property type="evidence" value="ECO:0007669"/>
    <property type="project" value="UniProtKB-SubCell"/>
</dbReference>
<evidence type="ECO:0000256" key="2">
    <source>
        <dbReference type="ARBA" id="ARBA00022448"/>
    </source>
</evidence>
<comment type="caution">
    <text evidence="11">The sequence shown here is derived from an EMBL/GenBank/DDBJ whole genome shotgun (WGS) entry which is preliminary data.</text>
</comment>
<keyword evidence="4 9" id="KW-0997">Cell inner membrane</keyword>
<proteinExistence type="inferred from homology"/>
<dbReference type="AlphaFoldDB" id="A0A7W9B183"/>
<keyword evidence="3" id="KW-1003">Cell membrane</keyword>
<evidence type="ECO:0000256" key="7">
    <source>
        <dbReference type="ARBA" id="ARBA00023136"/>
    </source>
</evidence>
<comment type="subcellular location">
    <subcellularLocation>
        <location evidence="1 9">Cell inner membrane</location>
        <topology evidence="1 9">Multi-pass membrane protein</topology>
    </subcellularLocation>
</comment>
<feature type="transmembrane region" description="Helical" evidence="9">
    <location>
        <begin position="83"/>
        <end position="104"/>
    </location>
</feature>
<dbReference type="InterPro" id="IPR055348">
    <property type="entry name" value="DctQ"/>
</dbReference>
<dbReference type="PANTHER" id="PTHR35011:SF5">
    <property type="entry name" value="SIALIC ACID TRAP TRANSPORTER SMALL PERMEASE PROTEIN SIAQ"/>
    <property type="match status" value="1"/>
</dbReference>
<evidence type="ECO:0000256" key="6">
    <source>
        <dbReference type="ARBA" id="ARBA00022989"/>
    </source>
</evidence>
<evidence type="ECO:0000313" key="11">
    <source>
        <dbReference type="EMBL" id="MBB5704343.1"/>
    </source>
</evidence>
<dbReference type="Pfam" id="PF04290">
    <property type="entry name" value="DctQ"/>
    <property type="match status" value="1"/>
</dbReference>
<evidence type="ECO:0000256" key="1">
    <source>
        <dbReference type="ARBA" id="ARBA00004429"/>
    </source>
</evidence>
<feature type="transmembrane region" description="Helical" evidence="9">
    <location>
        <begin position="44"/>
        <end position="62"/>
    </location>
</feature>
<evidence type="ECO:0000256" key="4">
    <source>
        <dbReference type="ARBA" id="ARBA00022519"/>
    </source>
</evidence>
<accession>A0A7W9B183</accession>
<name>A0A7W9B183_9HYPH</name>
<keyword evidence="2 9" id="KW-0813">Transport</keyword>
<keyword evidence="12" id="KW-1185">Reference proteome</keyword>
<sequence>MMFKLWDRLEEILAVMCLAGTVLAVLVGAVGRSIGHPFPAGPEIAQLLLIWTCMFGADLMLTRGQHIRISALPDALSANGRRVLHLVCVVCILGFLGYCGWLGWKLAMSNWAREMGASGLSYGWVTLAFPVGCALMIVSMVRRLATHGLLYAIEPETRDQEQLL</sequence>
<protein>
    <recommendedName>
        <fullName evidence="9">TRAP transporter small permease protein</fullName>
    </recommendedName>
</protein>
<feature type="transmembrane region" description="Helical" evidence="9">
    <location>
        <begin position="12"/>
        <end position="32"/>
    </location>
</feature>
<keyword evidence="5 9" id="KW-0812">Transmembrane</keyword>
<dbReference type="InterPro" id="IPR007387">
    <property type="entry name" value="TRAP_DctQ"/>
</dbReference>
<evidence type="ECO:0000313" key="12">
    <source>
        <dbReference type="Proteomes" id="UP000555546"/>
    </source>
</evidence>
<comment type="similarity">
    <text evidence="8 9">Belongs to the TRAP transporter small permease family.</text>
</comment>
<dbReference type="RefSeq" id="WP_183657610.1">
    <property type="nucleotide sequence ID" value="NZ_JACIJG010000028.1"/>
</dbReference>
<dbReference type="GO" id="GO:0022857">
    <property type="term" value="F:transmembrane transporter activity"/>
    <property type="evidence" value="ECO:0007669"/>
    <property type="project" value="UniProtKB-UniRule"/>
</dbReference>
<feature type="transmembrane region" description="Helical" evidence="9">
    <location>
        <begin position="124"/>
        <end position="141"/>
    </location>
</feature>
<evidence type="ECO:0000259" key="10">
    <source>
        <dbReference type="Pfam" id="PF04290"/>
    </source>
</evidence>
<organism evidence="11 12">
    <name type="scientific">Brucella daejeonensis</name>
    <dbReference type="NCBI Taxonomy" id="659015"/>
    <lineage>
        <taxon>Bacteria</taxon>
        <taxon>Pseudomonadati</taxon>
        <taxon>Pseudomonadota</taxon>
        <taxon>Alphaproteobacteria</taxon>
        <taxon>Hyphomicrobiales</taxon>
        <taxon>Brucellaceae</taxon>
        <taxon>Brucella/Ochrobactrum group</taxon>
        <taxon>Brucella</taxon>
    </lineage>
</organism>
<keyword evidence="6 9" id="KW-1133">Transmembrane helix</keyword>
<comment type="subunit">
    <text evidence="9">The complex comprises the extracytoplasmic solute receptor protein and the two transmembrane proteins.</text>
</comment>
<reference evidence="11 12" key="1">
    <citation type="submission" date="2020-08" db="EMBL/GenBank/DDBJ databases">
        <title>Genomic Encyclopedia of Type Strains, Phase IV (KMG-IV): sequencing the most valuable type-strain genomes for metagenomic binning, comparative biology and taxonomic classification.</title>
        <authorList>
            <person name="Goeker M."/>
        </authorList>
    </citation>
    <scope>NUCLEOTIDE SEQUENCE [LARGE SCALE GENOMIC DNA]</scope>
    <source>
        <strain evidence="11 12">DSM 26944</strain>
    </source>
</reference>
<dbReference type="GO" id="GO:0015740">
    <property type="term" value="P:C4-dicarboxylate transport"/>
    <property type="evidence" value="ECO:0007669"/>
    <property type="project" value="TreeGrafter"/>
</dbReference>
<feature type="domain" description="Tripartite ATP-independent periplasmic transporters DctQ component" evidence="10">
    <location>
        <begin position="22"/>
        <end position="145"/>
    </location>
</feature>
<evidence type="ECO:0000256" key="9">
    <source>
        <dbReference type="RuleBase" id="RU369079"/>
    </source>
</evidence>
<dbReference type="Proteomes" id="UP000555546">
    <property type="component" value="Unassembled WGS sequence"/>
</dbReference>
<evidence type="ECO:0000256" key="5">
    <source>
        <dbReference type="ARBA" id="ARBA00022692"/>
    </source>
</evidence>
<dbReference type="PANTHER" id="PTHR35011">
    <property type="entry name" value="2,3-DIKETO-L-GULONATE TRAP TRANSPORTER SMALL PERMEASE PROTEIN YIAM"/>
    <property type="match status" value="1"/>
</dbReference>